<proteinExistence type="predicted"/>
<dbReference type="Proteomes" id="UP000257109">
    <property type="component" value="Unassembled WGS sequence"/>
</dbReference>
<accession>A0A371GQS6</accession>
<organism evidence="1 2">
    <name type="scientific">Mucuna pruriens</name>
    <name type="common">Velvet bean</name>
    <name type="synonym">Dolichos pruriens</name>
    <dbReference type="NCBI Taxonomy" id="157652"/>
    <lineage>
        <taxon>Eukaryota</taxon>
        <taxon>Viridiplantae</taxon>
        <taxon>Streptophyta</taxon>
        <taxon>Embryophyta</taxon>
        <taxon>Tracheophyta</taxon>
        <taxon>Spermatophyta</taxon>
        <taxon>Magnoliopsida</taxon>
        <taxon>eudicotyledons</taxon>
        <taxon>Gunneridae</taxon>
        <taxon>Pentapetalae</taxon>
        <taxon>rosids</taxon>
        <taxon>fabids</taxon>
        <taxon>Fabales</taxon>
        <taxon>Fabaceae</taxon>
        <taxon>Papilionoideae</taxon>
        <taxon>50 kb inversion clade</taxon>
        <taxon>NPAAA clade</taxon>
        <taxon>indigoferoid/millettioid clade</taxon>
        <taxon>Phaseoleae</taxon>
        <taxon>Mucuna</taxon>
    </lineage>
</organism>
<evidence type="ECO:0000313" key="2">
    <source>
        <dbReference type="Proteomes" id="UP000257109"/>
    </source>
</evidence>
<comment type="caution">
    <text evidence="1">The sequence shown here is derived from an EMBL/GenBank/DDBJ whole genome shotgun (WGS) entry which is preliminary data.</text>
</comment>
<reference evidence="1" key="1">
    <citation type="submission" date="2018-05" db="EMBL/GenBank/DDBJ databases">
        <title>Draft genome of Mucuna pruriens seed.</title>
        <authorList>
            <person name="Nnadi N.E."/>
            <person name="Vos R."/>
            <person name="Hasami M.H."/>
            <person name="Devisetty U.K."/>
            <person name="Aguiy J.C."/>
        </authorList>
    </citation>
    <scope>NUCLEOTIDE SEQUENCE [LARGE SCALE GENOMIC DNA]</scope>
    <source>
        <strain evidence="1">JCA_2017</strain>
    </source>
</reference>
<gene>
    <name evidence="1" type="primary">ATG18G</name>
    <name evidence="1" type="ORF">CR513_24997</name>
</gene>
<dbReference type="AlphaFoldDB" id="A0A371GQS6"/>
<sequence>MFTGTTHTRLLVSSSSFMCFRPALTGYNLLHLSSFKHVLLCSPSLKDLKVQCKDGLLRDHTEAQAENVIYSATAVQFYSTKDLIPDGSDSPVYRKKVSILSGAVFAVFHSSIPYDALSALSKIHDRDHLLVYILSGHSIQYRLLPSLGEESSGTIPRIEPVLSAWIQEEDLRVAHILGNALEAPEMILESSDCQDNSVVNNNSVELHERCTYQRHSARGIVMGRFSSSSSNSHGAEELSEDAVISHSKLMIIGSALKADVDKIIQYDQSDEACDKEKSEKDCDMLGGVFDFSGEGLNSEMVNEYSFSCVPLQVVVKWWCKGFINWQMQCI</sequence>
<protein>
    <submittedName>
        <fullName evidence="1">Autophagy-related protein 18g</fullName>
    </submittedName>
</protein>
<evidence type="ECO:0000313" key="1">
    <source>
        <dbReference type="EMBL" id="RDX92826.1"/>
    </source>
</evidence>
<keyword evidence="2" id="KW-1185">Reference proteome</keyword>
<name>A0A371GQS6_MUCPR</name>
<feature type="non-terminal residue" evidence="1">
    <location>
        <position position="1"/>
    </location>
</feature>
<dbReference type="EMBL" id="QJKJ01004766">
    <property type="protein sequence ID" value="RDX92826.1"/>
    <property type="molecule type" value="Genomic_DNA"/>
</dbReference>